<organism evidence="5 6">
    <name type="scientific">Ambrosiozyma monospora</name>
    <name type="common">Yeast</name>
    <name type="synonym">Endomycopsis monosporus</name>
    <dbReference type="NCBI Taxonomy" id="43982"/>
    <lineage>
        <taxon>Eukaryota</taxon>
        <taxon>Fungi</taxon>
        <taxon>Dikarya</taxon>
        <taxon>Ascomycota</taxon>
        <taxon>Saccharomycotina</taxon>
        <taxon>Pichiomycetes</taxon>
        <taxon>Pichiales</taxon>
        <taxon>Pichiaceae</taxon>
        <taxon>Ambrosiozyma</taxon>
    </lineage>
</organism>
<dbReference type="Gene3D" id="3.40.50.720">
    <property type="entry name" value="NAD(P)-binding Rossmann-like Domain"/>
    <property type="match status" value="1"/>
</dbReference>
<evidence type="ECO:0000313" key="5">
    <source>
        <dbReference type="EMBL" id="GMG19592.1"/>
    </source>
</evidence>
<keyword evidence="4" id="KW-0812">Transmembrane</keyword>
<keyword evidence="6" id="KW-1185">Reference proteome</keyword>
<keyword evidence="4" id="KW-1133">Transmembrane helix</keyword>
<dbReference type="Proteomes" id="UP001165063">
    <property type="component" value="Unassembled WGS sequence"/>
</dbReference>
<dbReference type="InterPro" id="IPR036291">
    <property type="entry name" value="NAD(P)-bd_dom_sf"/>
</dbReference>
<dbReference type="PRINTS" id="PR00081">
    <property type="entry name" value="GDHRDH"/>
</dbReference>
<accession>A0A9W6YT85</accession>
<proteinExistence type="inferred from homology"/>
<dbReference type="Pfam" id="PF13561">
    <property type="entry name" value="adh_short_C2"/>
    <property type="match status" value="1"/>
</dbReference>
<sequence length="304" mass="33254">MTAHNFNDNVADTHYLLDDQSPLPKPSPRVVKENKILDLFSLKGKVCVVTGSGHGIGLAVAEGYAQAGGDVVFWDLQAPEKEALKIAQENGVKTKAYAGDVTDAVRVDEIIADIENEFGTIDVFVANAGVNIVSGTIINEANADGELWKKVMDINLNGVFYCSRAVGKVFKKHGKGSLIFTGSMSAHIVNLPVYHSAYNASKAAVVHLAKCLALEFHDFARVNAISPGYCDSGINDYLDKKTRQRWWSLIPMGREGLCKECVVLICTSLVMLQLTLLVLNWLLMVLTLLFDLSQIFVFNVHVLL</sequence>
<evidence type="ECO:0000256" key="1">
    <source>
        <dbReference type="ARBA" id="ARBA00006484"/>
    </source>
</evidence>
<gene>
    <name evidence="5" type="ORF">Amon01_000058300</name>
</gene>
<comment type="caution">
    <text evidence="5">The sequence shown here is derived from an EMBL/GenBank/DDBJ whole genome shotgun (WGS) entry which is preliminary data.</text>
</comment>
<dbReference type="InterPro" id="IPR002347">
    <property type="entry name" value="SDR_fam"/>
</dbReference>
<keyword evidence="2" id="KW-0521">NADP</keyword>
<dbReference type="GO" id="GO:0050664">
    <property type="term" value="F:oxidoreductase activity, acting on NAD(P)H, oxygen as acceptor"/>
    <property type="evidence" value="ECO:0007669"/>
    <property type="project" value="TreeGrafter"/>
</dbReference>
<keyword evidence="3" id="KW-0560">Oxidoreductase</keyword>
<dbReference type="GO" id="GO:0016616">
    <property type="term" value="F:oxidoreductase activity, acting on the CH-OH group of donors, NAD or NADP as acceptor"/>
    <property type="evidence" value="ECO:0007669"/>
    <property type="project" value="UniProtKB-ARBA"/>
</dbReference>
<keyword evidence="4" id="KW-0472">Membrane</keyword>
<evidence type="ECO:0000256" key="3">
    <source>
        <dbReference type="ARBA" id="ARBA00023002"/>
    </source>
</evidence>
<dbReference type="PRINTS" id="PR00080">
    <property type="entry name" value="SDRFAMILY"/>
</dbReference>
<dbReference type="EMBL" id="BSXU01000160">
    <property type="protein sequence ID" value="GMG19592.1"/>
    <property type="molecule type" value="Genomic_DNA"/>
</dbReference>
<feature type="transmembrane region" description="Helical" evidence="4">
    <location>
        <begin position="262"/>
        <end position="290"/>
    </location>
</feature>
<dbReference type="InterPro" id="IPR020904">
    <property type="entry name" value="Sc_DH/Rdtase_CS"/>
</dbReference>
<evidence type="ECO:0000313" key="6">
    <source>
        <dbReference type="Proteomes" id="UP001165063"/>
    </source>
</evidence>
<reference evidence="5" key="1">
    <citation type="submission" date="2023-04" db="EMBL/GenBank/DDBJ databases">
        <title>Ambrosiozyma monospora NBRC 1965.</title>
        <authorList>
            <person name="Ichikawa N."/>
            <person name="Sato H."/>
            <person name="Tonouchi N."/>
        </authorList>
    </citation>
    <scope>NUCLEOTIDE SEQUENCE</scope>
    <source>
        <strain evidence="5">NBRC 1965</strain>
    </source>
</reference>
<dbReference type="PANTHER" id="PTHR43008">
    <property type="entry name" value="BENZIL REDUCTASE"/>
    <property type="match status" value="1"/>
</dbReference>
<dbReference type="PANTHER" id="PTHR43008:SF13">
    <property type="entry name" value="L-XYLULOSE REDUCTASE-RELATED"/>
    <property type="match status" value="1"/>
</dbReference>
<evidence type="ECO:0000256" key="4">
    <source>
        <dbReference type="SAM" id="Phobius"/>
    </source>
</evidence>
<dbReference type="PROSITE" id="PS00061">
    <property type="entry name" value="ADH_SHORT"/>
    <property type="match status" value="1"/>
</dbReference>
<dbReference type="OrthoDB" id="1888931at2759"/>
<protein>
    <submittedName>
        <fullName evidence="5">Unnamed protein product</fullName>
    </submittedName>
</protein>
<dbReference type="SUPFAM" id="SSF51735">
    <property type="entry name" value="NAD(P)-binding Rossmann-fold domains"/>
    <property type="match status" value="1"/>
</dbReference>
<name>A0A9W6YT85_AMBMO</name>
<comment type="similarity">
    <text evidence="1">Belongs to the short-chain dehydrogenases/reductases (SDR) family.</text>
</comment>
<dbReference type="AlphaFoldDB" id="A0A9W6YT85"/>
<evidence type="ECO:0000256" key="2">
    <source>
        <dbReference type="ARBA" id="ARBA00022857"/>
    </source>
</evidence>